<reference evidence="1 2" key="1">
    <citation type="submission" date="2018-10" db="EMBL/GenBank/DDBJ databases">
        <title>Genome sequencing of Mucilaginibacter sp. HYN0043.</title>
        <authorList>
            <person name="Kim M."/>
            <person name="Yi H."/>
        </authorList>
    </citation>
    <scope>NUCLEOTIDE SEQUENCE [LARGE SCALE GENOMIC DNA]</scope>
    <source>
        <strain evidence="1 2">HYN0043</strain>
    </source>
</reference>
<dbReference type="Proteomes" id="UP000270046">
    <property type="component" value="Chromosome"/>
</dbReference>
<name>A0A494VMD8_9SPHI</name>
<sequence>MMVCHQQIAEKLERKKGVTCRIMQDSSRPATLATTKRFDTGYTLYYIPVNAIARIMGIPELKPLFNLLCNICAYFYQVIKIDYYRNYCYLQSTYSMIEDWINDDDEGKGEAYRDEQLQELERIKNFGDLFLDIIKKPFRVNTFHKVFMAYLSSSCCDKGFANLAMEIEKMAVDYPARSIYDSVPKGYYEFDETGNIHIEQYLSFYWSANDMFREVFFDMVNNDLNESGEQIEPIAVQWFDTPQQQELLLFDYEPRLFALITEFIDFLTDYDYDDKHHE</sequence>
<protein>
    <submittedName>
        <fullName evidence="1">Uncharacterized protein</fullName>
    </submittedName>
</protein>
<dbReference type="OrthoDB" id="917674at2"/>
<keyword evidence="2" id="KW-1185">Reference proteome</keyword>
<evidence type="ECO:0000313" key="2">
    <source>
        <dbReference type="Proteomes" id="UP000270046"/>
    </source>
</evidence>
<gene>
    <name evidence="1" type="ORF">HYN43_008215</name>
</gene>
<accession>A0A494VMD8</accession>
<dbReference type="EMBL" id="CP032869">
    <property type="protein sequence ID" value="AYL95279.1"/>
    <property type="molecule type" value="Genomic_DNA"/>
</dbReference>
<organism evidence="1 2">
    <name type="scientific">Mucilaginibacter celer</name>
    <dbReference type="NCBI Taxonomy" id="2305508"/>
    <lineage>
        <taxon>Bacteria</taxon>
        <taxon>Pseudomonadati</taxon>
        <taxon>Bacteroidota</taxon>
        <taxon>Sphingobacteriia</taxon>
        <taxon>Sphingobacteriales</taxon>
        <taxon>Sphingobacteriaceae</taxon>
        <taxon>Mucilaginibacter</taxon>
    </lineage>
</organism>
<evidence type="ECO:0000313" key="1">
    <source>
        <dbReference type="EMBL" id="AYL95279.1"/>
    </source>
</evidence>
<dbReference type="KEGG" id="muh:HYN43_008215"/>
<proteinExistence type="predicted"/>
<dbReference type="AlphaFoldDB" id="A0A494VMD8"/>